<keyword evidence="3" id="KW-1185">Reference proteome</keyword>
<proteinExistence type="predicted"/>
<feature type="chain" id="PRO_5002637180" evidence="1">
    <location>
        <begin position="24"/>
        <end position="89"/>
    </location>
</feature>
<dbReference type="Proteomes" id="UP000009175">
    <property type="component" value="Chromosome"/>
</dbReference>
<sequence length="89" mass="9782">MFNRTLTALALMVTLGMANNAQATEFSTTDVLRSVEMSVMSQTKEMLQNAALDLELELKAELTKTWGTLTETASAKDEEQKKALVAVKE</sequence>
<dbReference type="STRING" id="326297.Sama_3054"/>
<dbReference type="HOGENOM" id="CLU_2452925_0_0_6"/>
<organism evidence="2 3">
    <name type="scientific">Shewanella amazonensis (strain ATCC BAA-1098 / SB2B)</name>
    <dbReference type="NCBI Taxonomy" id="326297"/>
    <lineage>
        <taxon>Bacteria</taxon>
        <taxon>Pseudomonadati</taxon>
        <taxon>Pseudomonadota</taxon>
        <taxon>Gammaproteobacteria</taxon>
        <taxon>Alteromonadales</taxon>
        <taxon>Shewanellaceae</taxon>
        <taxon>Shewanella</taxon>
    </lineage>
</organism>
<feature type="signal peptide" evidence="1">
    <location>
        <begin position="1"/>
        <end position="23"/>
    </location>
</feature>
<dbReference type="EMBL" id="CP000507">
    <property type="protein sequence ID" value="ABM01257.1"/>
    <property type="molecule type" value="Genomic_DNA"/>
</dbReference>
<keyword evidence="1" id="KW-0732">Signal</keyword>
<protein>
    <submittedName>
        <fullName evidence="2">Uncharacterized protein</fullName>
    </submittedName>
</protein>
<accession>A1SA50</accession>
<reference evidence="2 3" key="1">
    <citation type="submission" date="2006-12" db="EMBL/GenBank/DDBJ databases">
        <title>Complete sequence of Shewanella amazonensis SB2B.</title>
        <authorList>
            <consortium name="US DOE Joint Genome Institute"/>
            <person name="Copeland A."/>
            <person name="Lucas S."/>
            <person name="Lapidus A."/>
            <person name="Barry K."/>
            <person name="Detter J.C."/>
            <person name="Glavina del Rio T."/>
            <person name="Hammon N."/>
            <person name="Israni S."/>
            <person name="Dalin E."/>
            <person name="Tice H."/>
            <person name="Pitluck S."/>
            <person name="Munk A.C."/>
            <person name="Brettin T."/>
            <person name="Bruce D."/>
            <person name="Han C."/>
            <person name="Tapia R."/>
            <person name="Gilna P."/>
            <person name="Schmutz J."/>
            <person name="Larimer F."/>
            <person name="Land M."/>
            <person name="Hauser L."/>
            <person name="Kyrpides N."/>
            <person name="Mikhailova N."/>
            <person name="Fredrickson J."/>
            <person name="Richardson P."/>
        </authorList>
    </citation>
    <scope>NUCLEOTIDE SEQUENCE [LARGE SCALE GENOMIC DNA]</scope>
    <source>
        <strain evidence="3">ATCC BAA-1098 / SB2B</strain>
    </source>
</reference>
<dbReference type="KEGG" id="saz:Sama_3054"/>
<dbReference type="RefSeq" id="WP_011761161.1">
    <property type="nucleotide sequence ID" value="NC_008700.1"/>
</dbReference>
<dbReference type="AlphaFoldDB" id="A1SA50"/>
<evidence type="ECO:0000313" key="2">
    <source>
        <dbReference type="EMBL" id="ABM01257.1"/>
    </source>
</evidence>
<gene>
    <name evidence="2" type="ordered locus">Sama_3054</name>
</gene>
<name>A1SA50_SHEAM</name>
<evidence type="ECO:0000256" key="1">
    <source>
        <dbReference type="SAM" id="SignalP"/>
    </source>
</evidence>
<evidence type="ECO:0000313" key="3">
    <source>
        <dbReference type="Proteomes" id="UP000009175"/>
    </source>
</evidence>